<comment type="similarity">
    <text evidence="7">Belongs to the glycosyltransferase 87 family.</text>
</comment>
<evidence type="ECO:0000256" key="1">
    <source>
        <dbReference type="ARBA" id="ARBA00004651"/>
    </source>
</evidence>
<feature type="transmembrane region" description="Helical" evidence="8">
    <location>
        <begin position="170"/>
        <end position="194"/>
    </location>
</feature>
<organism evidence="9 10">
    <name type="scientific">Nocardioides luteus</name>
    <dbReference type="NCBI Taxonomy" id="1844"/>
    <lineage>
        <taxon>Bacteria</taxon>
        <taxon>Bacillati</taxon>
        <taxon>Actinomycetota</taxon>
        <taxon>Actinomycetes</taxon>
        <taxon>Propionibacteriales</taxon>
        <taxon>Nocardioidaceae</taxon>
        <taxon>Nocardioides</taxon>
    </lineage>
</organism>
<keyword evidence="10" id="KW-1185">Reference proteome</keyword>
<feature type="transmembrane region" description="Helical" evidence="8">
    <location>
        <begin position="95"/>
        <end position="116"/>
    </location>
</feature>
<evidence type="ECO:0000256" key="2">
    <source>
        <dbReference type="ARBA" id="ARBA00022475"/>
    </source>
</evidence>
<evidence type="ECO:0000256" key="4">
    <source>
        <dbReference type="ARBA" id="ARBA00022692"/>
    </source>
</evidence>
<keyword evidence="5 8" id="KW-1133">Transmembrane helix</keyword>
<dbReference type="Pfam" id="PF09594">
    <property type="entry name" value="GT87"/>
    <property type="match status" value="1"/>
</dbReference>
<comment type="subcellular location">
    <subcellularLocation>
        <location evidence="1">Cell membrane</location>
        <topology evidence="1">Multi-pass membrane protein</topology>
    </subcellularLocation>
</comment>
<dbReference type="RefSeq" id="WP_189117726.1">
    <property type="nucleotide sequence ID" value="NZ_BMRK01000004.1"/>
</dbReference>
<sequence>MITFSRRYLLVTLLWLVTRGWVVVLYGFPAAAADTFSWWGAEWGVVGDVNYYRDSLEVLARDGTGSTLVEYPVPALLLLWVPYAAIGMLDLGGEAYIVAVLAMAALTDLLFMLLIVANRRSSHPRLGVSAAEFVWLAGVPALGATAYARFDLFPGIMVGLAVLYAVRRPAVAAAFAAFATGAKYWPILVIPALAARRASRVRVLVTVAVTGVALAGLSLVLGGWDRLWTPLNYQGERGLQIESVFATPAMYEWGHRGPASGYVIDYTEWKAYDISGPIVEAMLLAATVASVVAGALVIVWWVLAWLRLPGGERTEETIVWLVLATVTAFMVTNKVLSPQYMLWLLPAASAGLVLLHGRARRQLGIWSVVLLVATLMTHEIFPRMYGYMLTFDDIGSPWITEVLVWRNGLLVLLFLYAAWRTTRLLAALPERGRPATEGQERQTLATSP</sequence>
<dbReference type="EMBL" id="BSEL01000004">
    <property type="protein sequence ID" value="GLJ67600.1"/>
    <property type="molecule type" value="Genomic_DNA"/>
</dbReference>
<dbReference type="InterPro" id="IPR018584">
    <property type="entry name" value="GT87"/>
</dbReference>
<gene>
    <name evidence="9" type="ORF">GCM10017579_16360</name>
</gene>
<accession>A0ABQ5STW8</accession>
<keyword evidence="4 8" id="KW-0812">Transmembrane</keyword>
<name>A0ABQ5STW8_9ACTN</name>
<evidence type="ECO:0000256" key="3">
    <source>
        <dbReference type="ARBA" id="ARBA00022679"/>
    </source>
</evidence>
<feature type="transmembrane region" description="Helical" evidence="8">
    <location>
        <begin position="201"/>
        <end position="224"/>
    </location>
</feature>
<feature type="transmembrane region" description="Helical" evidence="8">
    <location>
        <begin position="363"/>
        <end position="382"/>
    </location>
</feature>
<evidence type="ECO:0000256" key="5">
    <source>
        <dbReference type="ARBA" id="ARBA00022989"/>
    </source>
</evidence>
<dbReference type="Proteomes" id="UP001142292">
    <property type="component" value="Unassembled WGS sequence"/>
</dbReference>
<feature type="transmembrane region" description="Helical" evidence="8">
    <location>
        <begin position="402"/>
        <end position="419"/>
    </location>
</feature>
<evidence type="ECO:0000313" key="10">
    <source>
        <dbReference type="Proteomes" id="UP001142292"/>
    </source>
</evidence>
<keyword evidence="2" id="KW-1003">Cell membrane</keyword>
<reference evidence="9" key="1">
    <citation type="journal article" date="2014" name="Int. J. Syst. Evol. Microbiol.">
        <title>Complete genome of a new Firmicutes species belonging to the dominant human colonic microbiota ('Ruminococcus bicirculans') reveals two chromosomes and a selective capacity to utilize plant glucans.</title>
        <authorList>
            <consortium name="NISC Comparative Sequencing Program"/>
            <person name="Wegmann U."/>
            <person name="Louis P."/>
            <person name="Goesmann A."/>
            <person name="Henrissat B."/>
            <person name="Duncan S.H."/>
            <person name="Flint H.J."/>
        </authorList>
    </citation>
    <scope>NUCLEOTIDE SEQUENCE</scope>
    <source>
        <strain evidence="9">VKM Ac-1246</strain>
    </source>
</reference>
<evidence type="ECO:0000256" key="8">
    <source>
        <dbReference type="SAM" id="Phobius"/>
    </source>
</evidence>
<feature type="transmembrane region" description="Helical" evidence="8">
    <location>
        <begin position="7"/>
        <end position="28"/>
    </location>
</feature>
<feature type="transmembrane region" description="Helical" evidence="8">
    <location>
        <begin position="340"/>
        <end position="356"/>
    </location>
</feature>
<evidence type="ECO:0000313" key="9">
    <source>
        <dbReference type="EMBL" id="GLJ67600.1"/>
    </source>
</evidence>
<feature type="transmembrane region" description="Helical" evidence="8">
    <location>
        <begin position="318"/>
        <end position="334"/>
    </location>
</feature>
<feature type="transmembrane region" description="Helical" evidence="8">
    <location>
        <begin position="128"/>
        <end position="150"/>
    </location>
</feature>
<keyword evidence="3" id="KW-0808">Transferase</keyword>
<reference evidence="9" key="2">
    <citation type="submission" date="2023-01" db="EMBL/GenBank/DDBJ databases">
        <authorList>
            <person name="Sun Q."/>
            <person name="Evtushenko L."/>
        </authorList>
    </citation>
    <scope>NUCLEOTIDE SEQUENCE</scope>
    <source>
        <strain evidence="9">VKM Ac-1246</strain>
    </source>
</reference>
<keyword evidence="6 8" id="KW-0472">Membrane</keyword>
<protein>
    <submittedName>
        <fullName evidence="9">Membrane protein</fullName>
    </submittedName>
</protein>
<proteinExistence type="inferred from homology"/>
<comment type="caution">
    <text evidence="9">The sequence shown here is derived from an EMBL/GenBank/DDBJ whole genome shotgun (WGS) entry which is preliminary data.</text>
</comment>
<evidence type="ECO:0000256" key="6">
    <source>
        <dbReference type="ARBA" id="ARBA00023136"/>
    </source>
</evidence>
<feature type="transmembrane region" description="Helical" evidence="8">
    <location>
        <begin position="281"/>
        <end position="306"/>
    </location>
</feature>
<evidence type="ECO:0000256" key="7">
    <source>
        <dbReference type="ARBA" id="ARBA00024033"/>
    </source>
</evidence>